<comment type="caution">
    <text evidence="1">The sequence shown here is derived from an EMBL/GenBank/DDBJ whole genome shotgun (WGS) entry which is preliminary data.</text>
</comment>
<sequence length="787" mass="89833">MYNNHFRHPLDEDDTANEKSPRRQATHRKTDSFASRIPTLTPRNGEKSRLTFKNTRTLTGAFQATADRSRTPEDPNEISHRSKIPETGKGGRASVAFPPSPVSSPPAELYETYRQADVEHRADPIDDEFEVPQAQHREMRSNSPSPGPRRRETSGEIHTGATYNTKPNIQDILDEELRKGLRQREMDDRRLKRATGREQPVFSRAKMGRRATLSTENLQRRNEEVRGEEAREEVVDQGTDLPVNVPKTWGTRGRATKDWLSRTYNQDDRLADEDEEDLFHDPENDVIDFTAQSLQISNSPPVKGGSRNFDEPYRAELISQPLFTKQASEEYPVKPQGVNAHLHRDSPTKDTPITVYRSANYERAKIPNKEDSHEFLRKLARKESPSISNTPETKVPAKTPLNPKTPMVMGAWIDTPLPERSSNHVESTLEPLETMQEKPKEAVPCLEESKKEPPPKEPRRRRSSSIKLEKPNLPKSALAAVIEEAMSGNNSLGLEENTIDSLQRILEDNSTSSSDLLDSEKSGKGHLSSSQQGNTEQASEEALIDRLNSKLRSLVQNISEAKAGLVSLEDKAAKDATLLASRRIKQERPRLPQNGECEACGLHDDGRRYLAIPIPRLWRLDSGSGRRHLTRLGWILMFLFIWQVFEALIETYRYHPSFLNKRRYMASRNPEWPAFVPGTIWRWLNLNAIWRPIRDTMFVCVKFIGTSLGLWDPFFDDWMYGEEWYGENWIQRYNHHVYPEFFRRESLVPQKLHLTPGFARPVAAATGASGRVMIDPDLSMDADMIIS</sequence>
<name>A0ACB8V593_9EURO</name>
<gene>
    <name evidence="1" type="ORF">LOY88_000183</name>
</gene>
<protein>
    <submittedName>
        <fullName evidence="1">Uncharacterized protein</fullName>
    </submittedName>
</protein>
<dbReference type="EMBL" id="JALBCA010000003">
    <property type="protein sequence ID" value="KAI2393125.1"/>
    <property type="molecule type" value="Genomic_DNA"/>
</dbReference>
<evidence type="ECO:0000313" key="1">
    <source>
        <dbReference type="EMBL" id="KAI2393125.1"/>
    </source>
</evidence>
<proteinExistence type="predicted"/>
<organism evidence="1">
    <name type="scientific">Ophidiomyces ophidiicola</name>
    <dbReference type="NCBI Taxonomy" id="1387563"/>
    <lineage>
        <taxon>Eukaryota</taxon>
        <taxon>Fungi</taxon>
        <taxon>Dikarya</taxon>
        <taxon>Ascomycota</taxon>
        <taxon>Pezizomycotina</taxon>
        <taxon>Eurotiomycetes</taxon>
        <taxon>Eurotiomycetidae</taxon>
        <taxon>Onygenales</taxon>
        <taxon>Onygenaceae</taxon>
        <taxon>Ophidiomyces</taxon>
    </lineage>
</organism>
<reference evidence="1" key="1">
    <citation type="journal article" date="2022" name="bioRxiv">
        <title>Population genetic analysis of Ophidiomyces ophidiicola, the causative agent of snake fungal disease, indicates recent introductions to the USA.</title>
        <authorList>
            <person name="Ladner J.T."/>
            <person name="Palmer J.M."/>
            <person name="Ettinger C.L."/>
            <person name="Stajich J.E."/>
            <person name="Farrell T.M."/>
            <person name="Glorioso B.M."/>
            <person name="Lawson B."/>
            <person name="Price S.J."/>
            <person name="Stengle A.G."/>
            <person name="Grear D.A."/>
            <person name="Lorch J.M."/>
        </authorList>
    </citation>
    <scope>NUCLEOTIDE SEQUENCE</scope>
    <source>
        <strain evidence="1">NWHC 24266-5</strain>
    </source>
</reference>
<accession>A0ACB8V593</accession>